<name>A0ACC0DD65_9PEZI</name>
<protein>
    <submittedName>
        <fullName evidence="1">Uncharacterized protein</fullName>
    </submittedName>
</protein>
<organism evidence="1 2">
    <name type="scientific">Hypoxylon rubiginosum</name>
    <dbReference type="NCBI Taxonomy" id="110542"/>
    <lineage>
        <taxon>Eukaryota</taxon>
        <taxon>Fungi</taxon>
        <taxon>Dikarya</taxon>
        <taxon>Ascomycota</taxon>
        <taxon>Pezizomycotina</taxon>
        <taxon>Sordariomycetes</taxon>
        <taxon>Xylariomycetidae</taxon>
        <taxon>Xylariales</taxon>
        <taxon>Hypoxylaceae</taxon>
        <taxon>Hypoxylon</taxon>
    </lineage>
</organism>
<proteinExistence type="predicted"/>
<keyword evidence="2" id="KW-1185">Reference proteome</keyword>
<reference evidence="1 2" key="1">
    <citation type="journal article" date="2022" name="New Phytol.">
        <title>Ecological generalism drives hyperdiversity of secondary metabolite gene clusters in xylarialean endophytes.</title>
        <authorList>
            <person name="Franco M.E.E."/>
            <person name="Wisecaver J.H."/>
            <person name="Arnold A.E."/>
            <person name="Ju Y.M."/>
            <person name="Slot J.C."/>
            <person name="Ahrendt S."/>
            <person name="Moore L.P."/>
            <person name="Eastman K.E."/>
            <person name="Scott K."/>
            <person name="Konkel Z."/>
            <person name="Mondo S.J."/>
            <person name="Kuo A."/>
            <person name="Hayes R.D."/>
            <person name="Haridas S."/>
            <person name="Andreopoulos B."/>
            <person name="Riley R."/>
            <person name="LaButti K."/>
            <person name="Pangilinan J."/>
            <person name="Lipzen A."/>
            <person name="Amirebrahimi M."/>
            <person name="Yan J."/>
            <person name="Adam C."/>
            <person name="Keymanesh K."/>
            <person name="Ng V."/>
            <person name="Louie K."/>
            <person name="Northen T."/>
            <person name="Drula E."/>
            <person name="Henrissat B."/>
            <person name="Hsieh H.M."/>
            <person name="Youens-Clark K."/>
            <person name="Lutzoni F."/>
            <person name="Miadlikowska J."/>
            <person name="Eastwood D.C."/>
            <person name="Hamelin R.C."/>
            <person name="Grigoriev I.V."/>
            <person name="U'Ren J.M."/>
        </authorList>
    </citation>
    <scope>NUCLEOTIDE SEQUENCE [LARGE SCALE GENOMIC DNA]</scope>
    <source>
        <strain evidence="1 2">ER1909</strain>
    </source>
</reference>
<dbReference type="Proteomes" id="UP001497680">
    <property type="component" value="Unassembled WGS sequence"/>
</dbReference>
<evidence type="ECO:0000313" key="1">
    <source>
        <dbReference type="EMBL" id="KAI6090592.1"/>
    </source>
</evidence>
<accession>A0ACC0DD65</accession>
<sequence>MAVESRALLSPHPSEDLEDDQDSDYQSLQDKSALTSKKNQPAFLAVSSITAIVLCALLVGTNIAWAYAFAHVASKQPAGNYYGARDIQTTFHFDWVNLQPGNNESRYADRKWESLFPRGGGRVALSQAIVEKLSLPSSAPAAQDPEKRVYQIAGYHQLHCLDKIRAVLYDISDLQNGVALGDDAKPYLNGSNWDHVLHCIEGVRQGLVCRIDETLLPVKETWPPIGDGSGQQRTCKNAPALRDWAERNLGVENRQWSLHDDH</sequence>
<comment type="caution">
    <text evidence="1">The sequence shown here is derived from an EMBL/GenBank/DDBJ whole genome shotgun (WGS) entry which is preliminary data.</text>
</comment>
<gene>
    <name evidence="1" type="ORF">F4821DRAFT_20841</name>
</gene>
<dbReference type="EMBL" id="MU394290">
    <property type="protein sequence ID" value="KAI6090592.1"/>
    <property type="molecule type" value="Genomic_DNA"/>
</dbReference>
<evidence type="ECO:0000313" key="2">
    <source>
        <dbReference type="Proteomes" id="UP001497680"/>
    </source>
</evidence>